<feature type="compositionally biased region" description="Polar residues" evidence="1">
    <location>
        <begin position="409"/>
        <end position="424"/>
    </location>
</feature>
<dbReference type="Proteomes" id="UP000316598">
    <property type="component" value="Unassembled WGS sequence"/>
</dbReference>
<evidence type="ECO:0000256" key="1">
    <source>
        <dbReference type="SAM" id="MobiDB-lite"/>
    </source>
</evidence>
<name>A0A5C5WIT6_9BACT</name>
<protein>
    <recommendedName>
        <fullName evidence="5">Glycosyltransferase RgtA/B/C/D-like domain-containing protein</fullName>
    </recommendedName>
</protein>
<sequence length="509" mass="54863">MWGFEIEPGGRDDCALFRGTLMMKSDRMPLLLAAILVVTLGYAAITGRLTPHHVADTPSYLNYPLDSLHDALLSPRTPAYPIFLGVMKATLGLAVVPLIQWIISALAAWAFAVEMRRYGSTVKVAWAIGFAIALSCTALDHQSTLATDAIAASVGIWVVTMLLRWHRTERGFKTAIAIIGLSFLAIMIRPAYLALIPFLGIAGTLIMRMSGGTIGRGLTTSLTPVLGICLCVIGWMGLRGAVVDDFAILPFGHQNLAGVTFQLVSDEELRAVSPSSSELIEAILAARDDAKRRGFDLADDGGQVGMTSATMTIEARWNDLIYQAIAPAANQQYPDDAVRAHREIAKVNKAIVAKYPLRYARWIALATRRAIWGTVANWLMNPFFLAATLIALGIALERSIRSTPESVNMRHVNSTTGPNETPSSGDAAGKAENNAANVGANALVGIESRAFTDNPIGWDSRVLFVVAMLYAICMIGFVILTTPPLGRFADAGAILIPAWIAQRAIKWCC</sequence>
<organism evidence="3 4">
    <name type="scientific">Rubripirellula amarantea</name>
    <dbReference type="NCBI Taxonomy" id="2527999"/>
    <lineage>
        <taxon>Bacteria</taxon>
        <taxon>Pseudomonadati</taxon>
        <taxon>Planctomycetota</taxon>
        <taxon>Planctomycetia</taxon>
        <taxon>Pirellulales</taxon>
        <taxon>Pirellulaceae</taxon>
        <taxon>Rubripirellula</taxon>
    </lineage>
</organism>
<keyword evidence="2" id="KW-0812">Transmembrane</keyword>
<accession>A0A5C5WIT6</accession>
<feature type="transmembrane region" description="Helical" evidence="2">
    <location>
        <begin position="91"/>
        <end position="112"/>
    </location>
</feature>
<feature type="region of interest" description="Disordered" evidence="1">
    <location>
        <begin position="409"/>
        <end position="431"/>
    </location>
</feature>
<keyword evidence="2" id="KW-1133">Transmembrane helix</keyword>
<keyword evidence="4" id="KW-1185">Reference proteome</keyword>
<feature type="transmembrane region" description="Helical" evidence="2">
    <location>
        <begin position="124"/>
        <end position="140"/>
    </location>
</feature>
<gene>
    <name evidence="3" type="ORF">Pla22_34770</name>
</gene>
<feature type="transmembrane region" description="Helical" evidence="2">
    <location>
        <begin position="462"/>
        <end position="480"/>
    </location>
</feature>
<dbReference type="AlphaFoldDB" id="A0A5C5WIT6"/>
<feature type="transmembrane region" description="Helical" evidence="2">
    <location>
        <begin position="175"/>
        <end position="206"/>
    </location>
</feature>
<proteinExistence type="predicted"/>
<feature type="transmembrane region" description="Helical" evidence="2">
    <location>
        <begin position="378"/>
        <end position="396"/>
    </location>
</feature>
<evidence type="ECO:0000313" key="3">
    <source>
        <dbReference type="EMBL" id="TWT50734.1"/>
    </source>
</evidence>
<feature type="transmembrane region" description="Helical" evidence="2">
    <location>
        <begin position="146"/>
        <end position="163"/>
    </location>
</feature>
<reference evidence="3 4" key="1">
    <citation type="submission" date="2019-02" db="EMBL/GenBank/DDBJ databases">
        <title>Deep-cultivation of Planctomycetes and their phenomic and genomic characterization uncovers novel biology.</title>
        <authorList>
            <person name="Wiegand S."/>
            <person name="Jogler M."/>
            <person name="Boedeker C."/>
            <person name="Pinto D."/>
            <person name="Vollmers J."/>
            <person name="Rivas-Marin E."/>
            <person name="Kohn T."/>
            <person name="Peeters S.H."/>
            <person name="Heuer A."/>
            <person name="Rast P."/>
            <person name="Oberbeckmann S."/>
            <person name="Bunk B."/>
            <person name="Jeske O."/>
            <person name="Meyerdierks A."/>
            <person name="Storesund J.E."/>
            <person name="Kallscheuer N."/>
            <person name="Luecker S."/>
            <person name="Lage O.M."/>
            <person name="Pohl T."/>
            <person name="Merkel B.J."/>
            <person name="Hornburger P."/>
            <person name="Mueller R.-W."/>
            <person name="Bruemmer F."/>
            <person name="Labrenz M."/>
            <person name="Spormann A.M."/>
            <person name="Op Den Camp H."/>
            <person name="Overmann J."/>
            <person name="Amann R."/>
            <person name="Jetten M.S.M."/>
            <person name="Mascher T."/>
            <person name="Medema M.H."/>
            <person name="Devos D.P."/>
            <person name="Kaster A.-K."/>
            <person name="Ovreas L."/>
            <person name="Rohde M."/>
            <person name="Galperin M.Y."/>
            <person name="Jogler C."/>
        </authorList>
    </citation>
    <scope>NUCLEOTIDE SEQUENCE [LARGE SCALE GENOMIC DNA]</scope>
    <source>
        <strain evidence="3 4">Pla22</strain>
    </source>
</reference>
<dbReference type="EMBL" id="SJPI01000002">
    <property type="protein sequence ID" value="TWT50734.1"/>
    <property type="molecule type" value="Genomic_DNA"/>
</dbReference>
<comment type="caution">
    <text evidence="3">The sequence shown here is derived from an EMBL/GenBank/DDBJ whole genome shotgun (WGS) entry which is preliminary data.</text>
</comment>
<keyword evidence="2" id="KW-0472">Membrane</keyword>
<evidence type="ECO:0008006" key="5">
    <source>
        <dbReference type="Google" id="ProtNLM"/>
    </source>
</evidence>
<evidence type="ECO:0000256" key="2">
    <source>
        <dbReference type="SAM" id="Phobius"/>
    </source>
</evidence>
<evidence type="ECO:0000313" key="4">
    <source>
        <dbReference type="Proteomes" id="UP000316598"/>
    </source>
</evidence>
<feature type="transmembrane region" description="Helical" evidence="2">
    <location>
        <begin position="28"/>
        <end position="45"/>
    </location>
</feature>
<feature type="transmembrane region" description="Helical" evidence="2">
    <location>
        <begin position="218"/>
        <end position="238"/>
    </location>
</feature>